<evidence type="ECO:0000256" key="8">
    <source>
        <dbReference type="ARBA" id="ARBA00023125"/>
    </source>
</evidence>
<dbReference type="Gene3D" id="3.40.50.300">
    <property type="entry name" value="P-loop containing nucleotide triphosphate hydrolases"/>
    <property type="match status" value="2"/>
</dbReference>
<dbReference type="AlphaFoldDB" id="A0A6G7VER6"/>
<dbReference type="InterPro" id="IPR005118">
    <property type="entry name" value="TRCF_C"/>
</dbReference>
<sequence length="1156" mass="128947">MPASSPTVAQSPLDPPLPHRPGERWRWGRLYGAGRALALACTAEHANGLVLAVVEGVQEAATLQAELGFFAAPGLPILGFPDWETLPYDIFSPLPELVSERLLTLHRLPQINRGILIVPVSTLMQRLPPRDYVDRHTLFLGVGDRLDLDAMRQRLEGAGYSCVSQVIAHGEYAVRGSLLDIFPMGSDHPLRIDLFDDAIESIRTFDPETQRSQSKITEVRILPAREVPLDAEAIAGFRRRYRAALAGDPQRSLIYREVSNGQAPGGIEYYLPLFFDQTVTLFDYLPPGVLVIEAEGSRASAEHFFATARERYDQRRHDSERPLLAPELLYLRPDELAGALNRLPLVRLQAEPVAGGPSSPSVDFATQSLPELRLEARASDPAQALKSFIANRCRVLFVAESPGRRELLREQFNGFGIQVELVGSWHDFLTGTARLGLTVAPLEQGLWLEEPDLAVVTETQLYGERVRQERRRRERARDSDAIIRDLTELTEGAPVVHEEHGVGRYRGLQTLEVGGITAEFLTIEYANGDRLYVPVSSLNRVSRYTGASPDQAPLHRLGGDQWERVKRRAAQKAYDVAAEILDIQARRAARQGVSLPDPGPEYTAFAAAFPFEETPDQQRAIEAVLADLLSPKPMDRVVCGDVGFGKTEVAMRAAFVTVHGGRQVAVLVPTTLLAQQHEQNFRDRFADWPVRIASLSRLRTAREQQAVLTGLAEGTIDIVIGTHKLLQPEIRFKDLGLVIIDEEHRFGVRHKERLKALRAEVDVLTLTATPIPRTLNMAMSGLRDFSIIATPPVERHPIKTFVTPWNDALVREAVQRELKRGGQVYFLHNEVETIEHQAEKLAALIPEARIAVAHGQMRERELERVMRDFYHQRFNLLVCTTIIESGIDVPTANTILINRADRLGLAQLHQLRGRVGRSHHRAYAYLITPPPAALTADAKRRLEAIEAMGELGAGFILATHDLEIRGAGELLGDEQSGQIDEVGFTLYMELLERAVAALKAGRLPELDRPLDHGAEIDLGIPALLPRDYLPDVQARLVLYKRLANARDHEELRELEVEMIDRLGPLPEPTRNLLAITDLKLQVQPLGIRKIEVGATGGRFLFADSTRLEPERIIRLLQTEPKSYRLEGGHTLRFTRAIPEAQERIGAVRQIVAQLLT</sequence>
<dbReference type="Pfam" id="PF03461">
    <property type="entry name" value="TRCF"/>
    <property type="match status" value="1"/>
</dbReference>
<dbReference type="SMART" id="SM00487">
    <property type="entry name" value="DEXDc"/>
    <property type="match status" value="1"/>
</dbReference>
<dbReference type="FunFam" id="3.40.50.300:FF:000300">
    <property type="entry name" value="Transcription-repair-coupling factor"/>
    <property type="match status" value="1"/>
</dbReference>
<dbReference type="PANTHER" id="PTHR47964:SF1">
    <property type="entry name" value="ATP-DEPENDENT DNA HELICASE HOMOLOG RECG, CHLOROPLASTIC"/>
    <property type="match status" value="1"/>
</dbReference>
<keyword evidence="8 13" id="KW-0238">DNA-binding</keyword>
<dbReference type="InterPro" id="IPR011545">
    <property type="entry name" value="DEAD/DEAH_box_helicase_dom"/>
</dbReference>
<dbReference type="InterPro" id="IPR036101">
    <property type="entry name" value="CarD-like/TRCF_RID_sf"/>
</dbReference>
<dbReference type="Gene3D" id="3.40.50.11140">
    <property type="match status" value="1"/>
</dbReference>
<comment type="function">
    <text evidence="13">Couples transcription and DNA repair by recognizing RNA polymerase (RNAP) stalled at DNA lesions. Mediates ATP-dependent release of RNAP and its truncated transcript from the DNA, and recruitment of nucleotide excision repair machinery to the damaged site.</text>
</comment>
<dbReference type="GO" id="GO:0003684">
    <property type="term" value="F:damaged DNA binding"/>
    <property type="evidence" value="ECO:0007669"/>
    <property type="project" value="InterPro"/>
</dbReference>
<keyword evidence="4 13" id="KW-0227">DNA damage</keyword>
<dbReference type="HAMAP" id="MF_00969">
    <property type="entry name" value="TRCF"/>
    <property type="match status" value="1"/>
</dbReference>
<dbReference type="InterPro" id="IPR004576">
    <property type="entry name" value="Mfd"/>
</dbReference>
<dbReference type="GO" id="GO:0005524">
    <property type="term" value="F:ATP binding"/>
    <property type="evidence" value="ECO:0007669"/>
    <property type="project" value="UniProtKB-UniRule"/>
</dbReference>
<keyword evidence="18" id="KW-1185">Reference proteome</keyword>
<dbReference type="Gene3D" id="3.30.2060.10">
    <property type="entry name" value="Penicillin-binding protein 1b domain"/>
    <property type="match status" value="1"/>
</dbReference>
<dbReference type="SUPFAM" id="SSF52540">
    <property type="entry name" value="P-loop containing nucleoside triphosphate hydrolases"/>
    <property type="match status" value="4"/>
</dbReference>
<dbReference type="KEGG" id="cjap:GWK36_10195"/>
<dbReference type="Proteomes" id="UP000502699">
    <property type="component" value="Chromosome"/>
</dbReference>
<proteinExistence type="inferred from homology"/>
<evidence type="ECO:0000256" key="12">
    <source>
        <dbReference type="ARBA" id="ARBA00070128"/>
    </source>
</evidence>
<evidence type="ECO:0000259" key="16">
    <source>
        <dbReference type="PROSITE" id="PS51194"/>
    </source>
</evidence>
<feature type="domain" description="Helicase ATP-binding" evidence="15">
    <location>
        <begin position="627"/>
        <end position="788"/>
    </location>
</feature>
<evidence type="ECO:0000256" key="1">
    <source>
        <dbReference type="ARBA" id="ARBA00004496"/>
    </source>
</evidence>
<dbReference type="PROSITE" id="PS51194">
    <property type="entry name" value="HELICASE_CTER"/>
    <property type="match status" value="1"/>
</dbReference>
<gene>
    <name evidence="13" type="primary">mfd</name>
    <name evidence="17" type="ORF">GWK36_10195</name>
</gene>
<evidence type="ECO:0000256" key="4">
    <source>
        <dbReference type="ARBA" id="ARBA00022763"/>
    </source>
</evidence>
<dbReference type="Gene3D" id="3.40.50.11180">
    <property type="match status" value="1"/>
</dbReference>
<keyword evidence="9 13" id="KW-0234">DNA repair</keyword>
<evidence type="ECO:0000256" key="11">
    <source>
        <dbReference type="ARBA" id="ARBA00061399"/>
    </source>
</evidence>
<dbReference type="FunFam" id="3.40.50.300:FF:000546">
    <property type="entry name" value="Transcription-repair-coupling factor"/>
    <property type="match status" value="1"/>
</dbReference>
<comment type="similarity">
    <text evidence="11 13">In the C-terminal section; belongs to the helicase family. RecG subfamily.</text>
</comment>
<evidence type="ECO:0000256" key="7">
    <source>
        <dbReference type="ARBA" id="ARBA00022840"/>
    </source>
</evidence>
<dbReference type="GO" id="GO:0005737">
    <property type="term" value="C:cytoplasm"/>
    <property type="evidence" value="ECO:0007669"/>
    <property type="project" value="UniProtKB-SubCell"/>
</dbReference>
<dbReference type="Pfam" id="PF17757">
    <property type="entry name" value="UvrB_inter"/>
    <property type="match status" value="1"/>
</dbReference>
<dbReference type="SMART" id="SM00982">
    <property type="entry name" value="TRCF"/>
    <property type="match status" value="1"/>
</dbReference>
<dbReference type="GO" id="GO:0000716">
    <property type="term" value="P:transcription-coupled nucleotide-excision repair, DNA damage recognition"/>
    <property type="evidence" value="ECO:0007669"/>
    <property type="project" value="UniProtKB-UniRule"/>
</dbReference>
<dbReference type="Gene3D" id="2.40.10.170">
    <property type="match status" value="1"/>
</dbReference>
<dbReference type="Gene3D" id="3.90.1150.50">
    <property type="entry name" value="Transcription-repair-coupling factor, D7 domain"/>
    <property type="match status" value="1"/>
</dbReference>
<dbReference type="EMBL" id="CP048029">
    <property type="protein sequence ID" value="QIK38287.1"/>
    <property type="molecule type" value="Genomic_DNA"/>
</dbReference>
<evidence type="ECO:0000256" key="2">
    <source>
        <dbReference type="ARBA" id="ARBA00022490"/>
    </source>
</evidence>
<evidence type="ECO:0000313" key="18">
    <source>
        <dbReference type="Proteomes" id="UP000502699"/>
    </source>
</evidence>
<keyword evidence="7 13" id="KW-0067">ATP-binding</keyword>
<evidence type="ECO:0000313" key="17">
    <source>
        <dbReference type="EMBL" id="QIK38287.1"/>
    </source>
</evidence>
<evidence type="ECO:0000256" key="9">
    <source>
        <dbReference type="ARBA" id="ARBA00023204"/>
    </source>
</evidence>
<dbReference type="PANTHER" id="PTHR47964">
    <property type="entry name" value="ATP-DEPENDENT DNA HELICASE HOMOLOG RECG, CHLOROPLASTIC"/>
    <property type="match status" value="1"/>
</dbReference>
<reference evidence="18" key="1">
    <citation type="submission" date="2020-01" db="EMBL/GenBank/DDBJ databases">
        <title>Caldichromatium gen. nov., sp. nov., a thermophilic purple sulfur bacterium member of the family Chromatiaceae isolated from Nakabusa hot spring, Japan.</title>
        <authorList>
            <person name="Saini M.K."/>
            <person name="Hanada S."/>
            <person name="Tank M."/>
        </authorList>
    </citation>
    <scope>NUCLEOTIDE SEQUENCE [LARGE SCALE GENOMIC DNA]</scope>
    <source>
        <strain evidence="18">No.7</strain>
    </source>
</reference>
<dbReference type="NCBIfam" id="TIGR00580">
    <property type="entry name" value="mfd"/>
    <property type="match status" value="1"/>
</dbReference>
<dbReference type="InterPro" id="IPR037235">
    <property type="entry name" value="TRCF-like_C_D7"/>
</dbReference>
<dbReference type="InterPro" id="IPR014001">
    <property type="entry name" value="Helicase_ATP-bd"/>
</dbReference>
<dbReference type="Pfam" id="PF00270">
    <property type="entry name" value="DEAD"/>
    <property type="match status" value="1"/>
</dbReference>
<dbReference type="InterPro" id="IPR048635">
    <property type="entry name" value="MFD_D3"/>
</dbReference>
<dbReference type="PROSITE" id="PS51192">
    <property type="entry name" value="HELICASE_ATP_BIND_1"/>
    <property type="match status" value="1"/>
</dbReference>
<evidence type="ECO:0000259" key="15">
    <source>
        <dbReference type="PROSITE" id="PS51192"/>
    </source>
</evidence>
<keyword evidence="2 13" id="KW-0963">Cytoplasm</keyword>
<dbReference type="GO" id="GO:0016787">
    <property type="term" value="F:hydrolase activity"/>
    <property type="evidence" value="ECO:0007669"/>
    <property type="project" value="UniProtKB-KW"/>
</dbReference>
<dbReference type="InterPro" id="IPR001650">
    <property type="entry name" value="Helicase_C-like"/>
</dbReference>
<dbReference type="Pfam" id="PF00271">
    <property type="entry name" value="Helicase_C"/>
    <property type="match status" value="1"/>
</dbReference>
<dbReference type="InterPro" id="IPR041471">
    <property type="entry name" value="UvrB_inter"/>
</dbReference>
<dbReference type="GO" id="GO:0003678">
    <property type="term" value="F:DNA helicase activity"/>
    <property type="evidence" value="ECO:0007669"/>
    <property type="project" value="TreeGrafter"/>
</dbReference>
<keyword evidence="5 13" id="KW-0378">Hydrolase</keyword>
<comment type="subcellular location">
    <subcellularLocation>
        <location evidence="1 13">Cytoplasm</location>
    </subcellularLocation>
</comment>
<keyword evidence="3 13" id="KW-0547">Nucleotide-binding</keyword>
<dbReference type="InterPro" id="IPR003711">
    <property type="entry name" value="CarD-like/TRCF_RID"/>
</dbReference>
<organism evidence="17 18">
    <name type="scientific">Caldichromatium japonicum</name>
    <dbReference type="NCBI Taxonomy" id="2699430"/>
    <lineage>
        <taxon>Bacteria</taxon>
        <taxon>Pseudomonadati</taxon>
        <taxon>Pseudomonadota</taxon>
        <taxon>Gammaproteobacteria</taxon>
        <taxon>Chromatiales</taxon>
        <taxon>Chromatiaceae</taxon>
        <taxon>Caldichromatium</taxon>
    </lineage>
</organism>
<name>A0A6G7VER6_9GAMM</name>
<dbReference type="GO" id="GO:0006355">
    <property type="term" value="P:regulation of DNA-templated transcription"/>
    <property type="evidence" value="ECO:0007669"/>
    <property type="project" value="UniProtKB-UniRule"/>
</dbReference>
<dbReference type="CDD" id="cd17991">
    <property type="entry name" value="DEXHc_TRCF"/>
    <property type="match status" value="1"/>
</dbReference>
<dbReference type="NCBIfam" id="NF007966">
    <property type="entry name" value="PRK10689.1"/>
    <property type="match status" value="1"/>
</dbReference>
<evidence type="ECO:0000256" key="3">
    <source>
        <dbReference type="ARBA" id="ARBA00022741"/>
    </source>
</evidence>
<evidence type="ECO:0000256" key="13">
    <source>
        <dbReference type="HAMAP-Rule" id="MF_00969"/>
    </source>
</evidence>
<keyword evidence="6" id="KW-0347">Helicase</keyword>
<dbReference type="Pfam" id="PF02559">
    <property type="entry name" value="CarD_TRCF_RID"/>
    <property type="match status" value="1"/>
</dbReference>
<dbReference type="SUPFAM" id="SSF141259">
    <property type="entry name" value="CarD-like"/>
    <property type="match status" value="1"/>
</dbReference>
<dbReference type="SMART" id="SM01058">
    <property type="entry name" value="CarD_TRCF"/>
    <property type="match status" value="1"/>
</dbReference>
<dbReference type="SMART" id="SM00490">
    <property type="entry name" value="HELICc"/>
    <property type="match status" value="1"/>
</dbReference>
<dbReference type="Pfam" id="PF21132">
    <property type="entry name" value="MFD_D3"/>
    <property type="match status" value="1"/>
</dbReference>
<feature type="domain" description="Helicase C-terminal" evidence="16">
    <location>
        <begin position="809"/>
        <end position="963"/>
    </location>
</feature>
<evidence type="ECO:0000256" key="5">
    <source>
        <dbReference type="ARBA" id="ARBA00022801"/>
    </source>
</evidence>
<comment type="similarity">
    <text evidence="10 13">In the N-terminal section; belongs to the UvrB family.</text>
</comment>
<dbReference type="InterPro" id="IPR047112">
    <property type="entry name" value="RecG/Mfd"/>
</dbReference>
<protein>
    <recommendedName>
        <fullName evidence="12 13">Transcription-repair-coupling factor</fullName>
        <shortName evidence="13">TRCF</shortName>
        <ecNumber evidence="13">3.6.4.-</ecNumber>
    </recommendedName>
</protein>
<evidence type="ECO:0000256" key="14">
    <source>
        <dbReference type="SAM" id="MobiDB-lite"/>
    </source>
</evidence>
<evidence type="ECO:0000256" key="6">
    <source>
        <dbReference type="ARBA" id="ARBA00022806"/>
    </source>
</evidence>
<dbReference type="SUPFAM" id="SSF143517">
    <property type="entry name" value="TRCF domain-like"/>
    <property type="match status" value="1"/>
</dbReference>
<dbReference type="InterPro" id="IPR027417">
    <property type="entry name" value="P-loop_NTPase"/>
</dbReference>
<feature type="compositionally biased region" description="Polar residues" evidence="14">
    <location>
        <begin position="1"/>
        <end position="10"/>
    </location>
</feature>
<feature type="region of interest" description="Disordered" evidence="14">
    <location>
        <begin position="1"/>
        <end position="20"/>
    </location>
</feature>
<dbReference type="EC" id="3.6.4.-" evidence="13"/>
<evidence type="ECO:0000256" key="10">
    <source>
        <dbReference type="ARBA" id="ARBA00061104"/>
    </source>
</evidence>
<dbReference type="RefSeq" id="WP_166271046.1">
    <property type="nucleotide sequence ID" value="NZ_CP048029.1"/>
</dbReference>
<accession>A0A6G7VER6</accession>